<sequence length="108" mass="12391">MFVKRRLNKFQIFSYSYFLLLFPVTYSSTNAIFLNTRTRPTHVNRNLRVVRYGSISVRYVGTRCVGTASSSETVRNIAVKYHVDEQVSLGPTPARRESQQGGEPRKSE</sequence>
<name>A0A6B0UH44_IXORI</name>
<dbReference type="AlphaFoldDB" id="A0A6B0UH44"/>
<evidence type="ECO:0000256" key="1">
    <source>
        <dbReference type="SAM" id="MobiDB-lite"/>
    </source>
</evidence>
<feature type="compositionally biased region" description="Basic and acidic residues" evidence="1">
    <location>
        <begin position="94"/>
        <end position="108"/>
    </location>
</feature>
<dbReference type="EMBL" id="GIFC01007404">
    <property type="protein sequence ID" value="MXU89487.1"/>
    <property type="molecule type" value="Transcribed_RNA"/>
</dbReference>
<reference evidence="2" key="1">
    <citation type="submission" date="2019-12" db="EMBL/GenBank/DDBJ databases">
        <title>An insight into the sialome of adult female Ixodes ricinus ticks feeding for 6 days.</title>
        <authorList>
            <person name="Perner J."/>
            <person name="Ribeiro J.M.C."/>
        </authorList>
    </citation>
    <scope>NUCLEOTIDE SEQUENCE</scope>
    <source>
        <strain evidence="2">Semi-engorged</strain>
        <tissue evidence="2">Salivary glands</tissue>
    </source>
</reference>
<proteinExistence type="predicted"/>
<evidence type="ECO:0000313" key="2">
    <source>
        <dbReference type="EMBL" id="MXU89487.1"/>
    </source>
</evidence>
<accession>A0A6B0UH44</accession>
<organism evidence="2">
    <name type="scientific">Ixodes ricinus</name>
    <name type="common">Common tick</name>
    <name type="synonym">Acarus ricinus</name>
    <dbReference type="NCBI Taxonomy" id="34613"/>
    <lineage>
        <taxon>Eukaryota</taxon>
        <taxon>Metazoa</taxon>
        <taxon>Ecdysozoa</taxon>
        <taxon>Arthropoda</taxon>
        <taxon>Chelicerata</taxon>
        <taxon>Arachnida</taxon>
        <taxon>Acari</taxon>
        <taxon>Parasitiformes</taxon>
        <taxon>Ixodida</taxon>
        <taxon>Ixodoidea</taxon>
        <taxon>Ixodidae</taxon>
        <taxon>Ixodinae</taxon>
        <taxon>Ixodes</taxon>
    </lineage>
</organism>
<feature type="region of interest" description="Disordered" evidence="1">
    <location>
        <begin position="88"/>
        <end position="108"/>
    </location>
</feature>
<protein>
    <submittedName>
        <fullName evidence="2">Putative secreted protein</fullName>
    </submittedName>
</protein>